<accession>A0A381YEZ1</accession>
<evidence type="ECO:0000256" key="1">
    <source>
        <dbReference type="SAM" id="Phobius"/>
    </source>
</evidence>
<keyword evidence="1" id="KW-1133">Transmembrane helix</keyword>
<evidence type="ECO:0000313" key="2">
    <source>
        <dbReference type="EMBL" id="SVA74997.1"/>
    </source>
</evidence>
<proteinExistence type="predicted"/>
<reference evidence="2" key="1">
    <citation type="submission" date="2018-05" db="EMBL/GenBank/DDBJ databases">
        <authorList>
            <person name="Lanie J.A."/>
            <person name="Ng W.-L."/>
            <person name="Kazmierczak K.M."/>
            <person name="Andrzejewski T.M."/>
            <person name="Davidsen T.M."/>
            <person name="Wayne K.J."/>
            <person name="Tettelin H."/>
            <person name="Glass J.I."/>
            <person name="Rusch D."/>
            <person name="Podicherti R."/>
            <person name="Tsui H.-C.T."/>
            <person name="Winkler M.E."/>
        </authorList>
    </citation>
    <scope>NUCLEOTIDE SEQUENCE</scope>
</reference>
<organism evidence="2">
    <name type="scientific">marine metagenome</name>
    <dbReference type="NCBI Taxonomy" id="408172"/>
    <lineage>
        <taxon>unclassified sequences</taxon>
        <taxon>metagenomes</taxon>
        <taxon>ecological metagenomes</taxon>
    </lineage>
</organism>
<protein>
    <submittedName>
        <fullName evidence="2">Uncharacterized protein</fullName>
    </submittedName>
</protein>
<sequence>MSWLTNPENPKARKIALAVFAIGLVAMIAIRQYLVALGFACFLLSDYLQHRTKK</sequence>
<dbReference type="AlphaFoldDB" id="A0A381YEZ1"/>
<dbReference type="EMBL" id="UINC01017959">
    <property type="protein sequence ID" value="SVA74997.1"/>
    <property type="molecule type" value="Genomic_DNA"/>
</dbReference>
<gene>
    <name evidence="2" type="ORF">METZ01_LOCUS127851</name>
</gene>
<feature type="transmembrane region" description="Helical" evidence="1">
    <location>
        <begin position="15"/>
        <end position="44"/>
    </location>
</feature>
<keyword evidence="1" id="KW-0472">Membrane</keyword>
<name>A0A381YEZ1_9ZZZZ</name>
<keyword evidence="1" id="KW-0812">Transmembrane</keyword>